<sequence>MEGGDGVVAIVRGCRHAKLAVTLLPGAYFKLNRRQCADIGPTRVCQSSVETNTTRMLQQVSQYDVSYKQCPIVTSRYVHHKRHGKCLKSSPTESVPCEIKTLRHTVSSNIVKLQSKQKSCFCHQPLTCDCKRKEHDPINNIFTNSFPESDQRKEFNQPEKQTILEVRTPREFTKFDNDIENEEIFKEINRWMKEIPVYPNFNETDKLKQDAVIITLAKTLKYLLNQTDFIPKAKPEIVKCLNALPIWRPNEQTDEANFIDDLVNKLSKRFINLAENNFIDCITKQVQDLPFKDDNSINNTHIQNTIDQFINKLKPLALNRSTDDVTYKKKLKLKLNDLLNDLNLKIDKSEIESIDILADNLADQLCHMHLYNSTSNEREFKNNANVVQEKILAWCQNLSEFTNKDIHQCADLTHLLTNKLQKYNSLNFNVKENRKKIQDDIEKWLSLIADRLQISFSVKRKNELSKELMMQILELHDIDNKKYEDGISDISFGTFMEWLLNIPGLSEENIMESKKMIENLANSLKEIQIRDNNSENRLSDTKKMITNWLQHFLRQKNEHIDPSAHDNLVKRLTSKSDNMTEPMPKLRKRWDDLNRSNFAKIKEAVGTIENNDNMEINKTFSINLSSKSTQTMHESENKTNDYQNSKKKYEYQEITENFSQSNQSHMSQNETYDNNTFDFTGAKTRKEFLGPRPLNASSKYTTNNEDKMTTTTIEEYHSESSSILRNINATSKKILDKEFGNFKSYKESDNKSKISTPNTYKDNSMQTSTFHEKLVLEDNFTTSTPLASSLKNSTPHSKMTSIDDILINKKESRNKELSDNTQYLHRLESAIDDWLKTLDLDVKDLEKHNLAESIASDFLDRKKYLKLSGTKTSEIHELEQLKYQIYRRLYNFTNSETIPVVIAKVNDLYRYLIRLSKPQTNKSNEISNTLDTESFTDLKSKIKSWLNLIPSQLYLSNDKNNKENLIKNLTTKVHSLMRSGNYEDNIKSEFLMWLPKLLKVWNINELNDLAENLKSHIETDYNIEAQNDILNQHTENNNLINTQIPTQNTSEFIVENLRGVAVEWFRKVRPFPRNMMTNISLVDNFTSALANDLKKVFENNSNIWSLEFEDLLVKEIVKNIKNVLCDHESDSLYQRLANDFITYLKQIRLFHDISDRIPINTTNVDESKYENEIRKAVTIWSKNLILQSEISFKDIEQILNNFIDILSTYMIKDINSIENRLREDTLKILKNIPLKIHHLRYDELQEHIESLINIMRTHIVSKENIDFISMTIEKNTDLGDNVNLQPTRDTRISNVDDIHTIIKNWCDNIPLYVEHSDGDRVKLKEMRQNIASQIINFFDNLNTKQIYSKDDFYELLRYEIQKLLKNMPMTHELENCLNILIDVVIEKLKDVTHDYVNQEKKESVTSTYKLLLHQAINKTLSLIDNPTIDEQISFNLLKEKLANAFIELHHPTDDVEIRNKYKDKLCYEIDKFCKDFLNQSIFIPVNSEKIKNDLDKALKNVSVPKVDLQDAYDSATDNVSPKISLKIDASNQFNLNVPPSTLSVKELDHTQRIRARSNIRIESPKIFRKDISTSPLPMDMATQTEVNIAEEINQTSNNMVLERPSLRKEVSPQVLIKEFYWDSSGSKQSLRMFSPSEISQRIEPRPTNTAKSQTNEITNKTIINSIQSSKILQTHEDTSKREIPRTEAIPKHTINSFQQTSSTLIHPIVSYPKSNVEDNKKELEEPYYSVKDINQNHERREVRSDPISFRRIFQKAQRTGEGSEETEGDIHIRRSVRRKDIYDDLSKRIPEDRQIDAQQYHKDDRRCSCKDNILTKCRKRMYFDCRQPNLRHCAKGFGCFCPHPSNFFFKRDF</sequence>
<keyword evidence="1" id="KW-0175">Coiled coil</keyword>
<feature type="coiled-coil region" evidence="1">
    <location>
        <begin position="510"/>
        <end position="537"/>
    </location>
</feature>
<feature type="non-terminal residue" evidence="2">
    <location>
        <position position="1853"/>
    </location>
</feature>
<organism evidence="2 3">
    <name type="scientific">Brenthis ino</name>
    <name type="common">lesser marbled fritillary</name>
    <dbReference type="NCBI Taxonomy" id="405034"/>
    <lineage>
        <taxon>Eukaryota</taxon>
        <taxon>Metazoa</taxon>
        <taxon>Ecdysozoa</taxon>
        <taxon>Arthropoda</taxon>
        <taxon>Hexapoda</taxon>
        <taxon>Insecta</taxon>
        <taxon>Pterygota</taxon>
        <taxon>Neoptera</taxon>
        <taxon>Endopterygota</taxon>
        <taxon>Lepidoptera</taxon>
        <taxon>Glossata</taxon>
        <taxon>Ditrysia</taxon>
        <taxon>Papilionoidea</taxon>
        <taxon>Nymphalidae</taxon>
        <taxon>Heliconiinae</taxon>
        <taxon>Argynnini</taxon>
        <taxon>Brenthis</taxon>
    </lineage>
</organism>
<dbReference type="EMBL" id="OV170231">
    <property type="protein sequence ID" value="CAH0716801.1"/>
    <property type="molecule type" value="Genomic_DNA"/>
</dbReference>
<evidence type="ECO:0000313" key="3">
    <source>
        <dbReference type="Proteomes" id="UP000838878"/>
    </source>
</evidence>
<proteinExistence type="predicted"/>
<gene>
    <name evidence="2" type="ORF">BINO364_LOCUS3491</name>
</gene>
<dbReference type="OrthoDB" id="6926004at2759"/>
<protein>
    <submittedName>
        <fullName evidence="2">Uncharacterized protein</fullName>
    </submittedName>
</protein>
<dbReference type="Proteomes" id="UP000838878">
    <property type="component" value="Chromosome 11"/>
</dbReference>
<keyword evidence="3" id="KW-1185">Reference proteome</keyword>
<evidence type="ECO:0000256" key="1">
    <source>
        <dbReference type="SAM" id="Coils"/>
    </source>
</evidence>
<accession>A0A8J9Y6R5</accession>
<evidence type="ECO:0000313" key="2">
    <source>
        <dbReference type="EMBL" id="CAH0716801.1"/>
    </source>
</evidence>
<name>A0A8J9Y6R5_9NEOP</name>
<reference evidence="2" key="1">
    <citation type="submission" date="2021-12" db="EMBL/GenBank/DDBJ databases">
        <authorList>
            <person name="Martin H S."/>
        </authorList>
    </citation>
    <scope>NUCLEOTIDE SEQUENCE</scope>
</reference>